<dbReference type="SUPFAM" id="SSF54197">
    <property type="entry name" value="HIT-like"/>
    <property type="match status" value="1"/>
</dbReference>
<dbReference type="PANTHER" id="PTHR12072">
    <property type="entry name" value="CWF19, CELL CYCLE CONTROL PROTEIN"/>
    <property type="match status" value="1"/>
</dbReference>
<dbReference type="PANTHER" id="PTHR12072:SF4">
    <property type="entry name" value="CWF19-LIKE PROTEIN 1"/>
    <property type="match status" value="1"/>
</dbReference>
<feature type="domain" description="Cwf19-like protein C-terminal" evidence="1">
    <location>
        <begin position="485"/>
        <end position="535"/>
    </location>
</feature>
<sequence>MVRILLSGAVNNAWDELYTRIEKLNALSEKKNNAKFDILICIGKIGLLPEAYTTGKAQIPIKTYCIPAYEGTSTLSTVASHSQNEERELLEATPNWFLLSEPFGIIEIEGVKIAYVAGVSMEAAKQDEISFSAETVKEFLTKVKNEKLDFFFSAELPNGYSNFSNTQIPPQLSDYRGSTLLRGIMQEIQPRYHITAAIYRPEAVDQCAFYERVPYLTICKDTNARQITRLINLCSVNDTVKDKTKKYLHALHITDTSSQDVQATQSPYMKMARTAEHDMEHARKVQKVSNRYTAGPSQFFFDTNVPRGRGPPIKERTECWFCLATPELERHLIVSIGQEAYLALPKGALSHDHILIIPIVHEKSTIQLSPSCKEEIERFKSQLRRMFASEGKEMIVFDRNVHSIGAAHCHMQVIGIPGDRSIHCSEVFETEGARYNITFEKLAAEQNLTEAVENRPFFYAEMPAMDQEADDSVRPRCRLLHIVIGKHYMQFGRHVVATLLGCPRRTNWKYCVVDKEEETILTQQFKNRWKPFDFTIEGR</sequence>
<evidence type="ECO:0000313" key="3">
    <source>
        <dbReference type="EMBL" id="CCI41137.1"/>
    </source>
</evidence>
<accession>A0A024G3I8</accession>
<protein>
    <recommendedName>
        <fullName evidence="5">Cwf19-like C-terminal domain-containing protein</fullName>
    </recommendedName>
</protein>
<feature type="domain" description="Cwf19-like C-terminal" evidence="2">
    <location>
        <begin position="316"/>
        <end position="427"/>
    </location>
</feature>
<dbReference type="GO" id="GO:0000398">
    <property type="term" value="P:mRNA splicing, via spliceosome"/>
    <property type="evidence" value="ECO:0007669"/>
    <property type="project" value="TreeGrafter"/>
</dbReference>
<evidence type="ECO:0008006" key="5">
    <source>
        <dbReference type="Google" id="ProtNLM"/>
    </source>
</evidence>
<dbReference type="Gene3D" id="3.30.428.10">
    <property type="entry name" value="HIT-like"/>
    <property type="match status" value="1"/>
</dbReference>
<dbReference type="InterPro" id="IPR036265">
    <property type="entry name" value="HIT-like_sf"/>
</dbReference>
<dbReference type="InterPro" id="IPR006768">
    <property type="entry name" value="Cwf19-like_C_dom-1"/>
</dbReference>
<dbReference type="GO" id="GO:0061632">
    <property type="term" value="F:RNA lariat debranching enzyme activator activity"/>
    <property type="evidence" value="ECO:0007669"/>
    <property type="project" value="TreeGrafter"/>
</dbReference>
<dbReference type="Pfam" id="PF04677">
    <property type="entry name" value="CwfJ_C_1"/>
    <property type="match status" value="1"/>
</dbReference>
<dbReference type="OrthoDB" id="444325at2759"/>
<dbReference type="Proteomes" id="UP000053237">
    <property type="component" value="Unassembled WGS sequence"/>
</dbReference>
<reference evidence="3 4" key="1">
    <citation type="submission" date="2012-05" db="EMBL/GenBank/DDBJ databases">
        <title>Recombination and specialization in a pathogen metapopulation.</title>
        <authorList>
            <person name="Gardiner A."/>
            <person name="Kemen E."/>
            <person name="Schultz-Larsen T."/>
            <person name="MacLean D."/>
            <person name="Van Oosterhout C."/>
            <person name="Jones J.D.G."/>
        </authorList>
    </citation>
    <scope>NUCLEOTIDE SEQUENCE [LARGE SCALE GENOMIC DNA]</scope>
    <source>
        <strain evidence="3 4">Ac Nc2</strain>
    </source>
</reference>
<evidence type="ECO:0000259" key="1">
    <source>
        <dbReference type="Pfam" id="PF04676"/>
    </source>
</evidence>
<dbReference type="Pfam" id="PF04676">
    <property type="entry name" value="CwfJ_C_2"/>
    <property type="match status" value="1"/>
</dbReference>
<dbReference type="InterPro" id="IPR006767">
    <property type="entry name" value="Cwf19-like_C_dom-2"/>
</dbReference>
<dbReference type="EMBL" id="CAIX01000015">
    <property type="protein sequence ID" value="CCI41137.1"/>
    <property type="molecule type" value="Genomic_DNA"/>
</dbReference>
<organism evidence="3 4">
    <name type="scientific">Albugo candida</name>
    <dbReference type="NCBI Taxonomy" id="65357"/>
    <lineage>
        <taxon>Eukaryota</taxon>
        <taxon>Sar</taxon>
        <taxon>Stramenopiles</taxon>
        <taxon>Oomycota</taxon>
        <taxon>Peronosporomycetes</taxon>
        <taxon>Albuginales</taxon>
        <taxon>Albuginaceae</taxon>
        <taxon>Albugo</taxon>
    </lineage>
</organism>
<proteinExistence type="predicted"/>
<dbReference type="InterPro" id="IPR040194">
    <property type="entry name" value="Cwf19-like"/>
</dbReference>
<name>A0A024G3I8_9STRA</name>
<evidence type="ECO:0000313" key="4">
    <source>
        <dbReference type="Proteomes" id="UP000053237"/>
    </source>
</evidence>
<dbReference type="InParanoid" id="A0A024G3I8"/>
<keyword evidence="4" id="KW-1185">Reference proteome</keyword>
<evidence type="ECO:0000259" key="2">
    <source>
        <dbReference type="Pfam" id="PF04677"/>
    </source>
</evidence>
<comment type="caution">
    <text evidence="3">The sequence shown here is derived from an EMBL/GenBank/DDBJ whole genome shotgun (WGS) entry which is preliminary data.</text>
</comment>
<dbReference type="AlphaFoldDB" id="A0A024G3I8"/>
<gene>
    <name evidence="3" type="ORF">BN9_019210</name>
</gene>
<dbReference type="STRING" id="65357.A0A024G3I8"/>
<dbReference type="GO" id="GO:0071014">
    <property type="term" value="C:post-mRNA release spliceosomal complex"/>
    <property type="evidence" value="ECO:0007669"/>
    <property type="project" value="TreeGrafter"/>
</dbReference>